<evidence type="ECO:0000256" key="2">
    <source>
        <dbReference type="ARBA" id="ARBA00005253"/>
    </source>
</evidence>
<dbReference type="SMART" id="SM00054">
    <property type="entry name" value="EFh"/>
    <property type="match status" value="3"/>
</dbReference>
<organism evidence="22">
    <name type="scientific">Elphidium margaritaceum</name>
    <dbReference type="NCBI Taxonomy" id="933848"/>
    <lineage>
        <taxon>Eukaryota</taxon>
        <taxon>Sar</taxon>
        <taxon>Rhizaria</taxon>
        <taxon>Retaria</taxon>
        <taxon>Foraminifera</taxon>
        <taxon>Rotaliida</taxon>
        <taxon>Elphidiidae</taxon>
        <taxon>Elphidium</taxon>
    </lineage>
</organism>
<keyword evidence="9" id="KW-0732">Signal</keyword>
<dbReference type="InterPro" id="IPR002048">
    <property type="entry name" value="EF_hand_dom"/>
</dbReference>
<dbReference type="PANTHER" id="PTHR10846">
    <property type="entry name" value="SODIUM/POTASSIUM/CALCIUM EXCHANGER"/>
    <property type="match status" value="1"/>
</dbReference>
<evidence type="ECO:0000313" key="22">
    <source>
        <dbReference type="EMBL" id="CAD8731159.1"/>
    </source>
</evidence>
<evidence type="ECO:0000256" key="4">
    <source>
        <dbReference type="ARBA" id="ARBA00022448"/>
    </source>
</evidence>
<proteinExistence type="inferred from homology"/>
<dbReference type="InterPro" id="IPR004837">
    <property type="entry name" value="NaCa_Exmemb"/>
</dbReference>
<dbReference type="GO" id="GO:0005262">
    <property type="term" value="F:calcium channel activity"/>
    <property type="evidence" value="ECO:0007669"/>
    <property type="project" value="TreeGrafter"/>
</dbReference>
<feature type="domain" description="EF-hand" evidence="21">
    <location>
        <begin position="451"/>
        <end position="482"/>
    </location>
</feature>
<dbReference type="GO" id="GO:0005509">
    <property type="term" value="F:calcium ion binding"/>
    <property type="evidence" value="ECO:0007669"/>
    <property type="project" value="InterPro"/>
</dbReference>
<dbReference type="Pfam" id="PF01699">
    <property type="entry name" value="Na_Ca_ex"/>
    <property type="match status" value="2"/>
</dbReference>
<dbReference type="SUPFAM" id="SSF47473">
    <property type="entry name" value="EF-hand"/>
    <property type="match status" value="1"/>
</dbReference>
<evidence type="ECO:0000259" key="21">
    <source>
        <dbReference type="PROSITE" id="PS50222"/>
    </source>
</evidence>
<dbReference type="Gene3D" id="1.10.238.10">
    <property type="entry name" value="EF-hand"/>
    <property type="match status" value="2"/>
</dbReference>
<feature type="transmembrane region" description="Helical" evidence="20">
    <location>
        <begin position="29"/>
        <end position="50"/>
    </location>
</feature>
<evidence type="ECO:0000256" key="19">
    <source>
        <dbReference type="SAM" id="MobiDB-lite"/>
    </source>
</evidence>
<feature type="transmembrane region" description="Helical" evidence="20">
    <location>
        <begin position="584"/>
        <end position="607"/>
    </location>
</feature>
<evidence type="ECO:0000256" key="14">
    <source>
        <dbReference type="ARBA" id="ARBA00022989"/>
    </source>
</evidence>
<dbReference type="CDD" id="cd00051">
    <property type="entry name" value="EFh"/>
    <property type="match status" value="1"/>
</dbReference>
<keyword evidence="8 20" id="KW-0812">Transmembrane</keyword>
<dbReference type="Gene3D" id="1.20.1420.30">
    <property type="entry name" value="NCX, central ion-binding region"/>
    <property type="match status" value="2"/>
</dbReference>
<dbReference type="PROSITE" id="PS00018">
    <property type="entry name" value="EF_HAND_1"/>
    <property type="match status" value="3"/>
</dbReference>
<dbReference type="CDD" id="cd15898">
    <property type="entry name" value="EFh_PI-PLC"/>
    <property type="match status" value="1"/>
</dbReference>
<evidence type="ECO:0000256" key="15">
    <source>
        <dbReference type="ARBA" id="ARBA00023053"/>
    </source>
</evidence>
<dbReference type="InterPro" id="IPR018247">
    <property type="entry name" value="EF_Hand_1_Ca_BS"/>
</dbReference>
<feature type="transmembrane region" description="Helical" evidence="20">
    <location>
        <begin position="690"/>
        <end position="708"/>
    </location>
</feature>
<feature type="transmembrane region" description="Helical" evidence="20">
    <location>
        <begin position="715"/>
        <end position="732"/>
    </location>
</feature>
<dbReference type="PROSITE" id="PS50222">
    <property type="entry name" value="EF_HAND_2"/>
    <property type="match status" value="3"/>
</dbReference>
<keyword evidence="17 20" id="KW-0472">Membrane</keyword>
<dbReference type="PANTHER" id="PTHR10846:SF72">
    <property type="entry name" value="SODIUM_POTASSIUM_CALCIUM EXCHANGER NCKX30C"/>
    <property type="match status" value="1"/>
</dbReference>
<keyword evidence="11" id="KW-0106">Calcium</keyword>
<feature type="transmembrane region" description="Helical" evidence="20">
    <location>
        <begin position="619"/>
        <end position="641"/>
    </location>
</feature>
<protein>
    <recommendedName>
        <fullName evidence="21">EF-hand domain-containing protein</fullName>
    </recommendedName>
</protein>
<evidence type="ECO:0000256" key="8">
    <source>
        <dbReference type="ARBA" id="ARBA00022692"/>
    </source>
</evidence>
<keyword evidence="15" id="KW-0915">Sodium</keyword>
<keyword evidence="10" id="KW-0677">Repeat</keyword>
<dbReference type="InterPro" id="IPR044880">
    <property type="entry name" value="NCX_ion-bd_dom_sf"/>
</dbReference>
<evidence type="ECO:0000256" key="5">
    <source>
        <dbReference type="ARBA" id="ARBA00022449"/>
    </source>
</evidence>
<keyword evidence="6" id="KW-0633">Potassium transport</keyword>
<feature type="transmembrane region" description="Helical" evidence="20">
    <location>
        <begin position="648"/>
        <end position="670"/>
    </location>
</feature>
<keyword evidence="7" id="KW-0109">Calcium transport</keyword>
<name>A0A7S0TFX5_9EUKA</name>
<evidence type="ECO:0000256" key="11">
    <source>
        <dbReference type="ARBA" id="ARBA00022837"/>
    </source>
</evidence>
<dbReference type="InterPro" id="IPR004481">
    <property type="entry name" value="K/Na/Ca-exchanger"/>
</dbReference>
<evidence type="ECO:0000256" key="12">
    <source>
        <dbReference type="ARBA" id="ARBA00022847"/>
    </source>
</evidence>
<evidence type="ECO:0000256" key="13">
    <source>
        <dbReference type="ARBA" id="ARBA00022958"/>
    </source>
</evidence>
<reference evidence="22" key="1">
    <citation type="submission" date="2021-01" db="EMBL/GenBank/DDBJ databases">
        <authorList>
            <person name="Corre E."/>
            <person name="Pelletier E."/>
            <person name="Niang G."/>
            <person name="Scheremetjew M."/>
            <person name="Finn R."/>
            <person name="Kale V."/>
            <person name="Holt S."/>
            <person name="Cochrane G."/>
            <person name="Meng A."/>
            <person name="Brown T."/>
            <person name="Cohen L."/>
        </authorList>
    </citation>
    <scope>NUCLEOTIDE SEQUENCE</scope>
</reference>
<feature type="region of interest" description="Disordered" evidence="19">
    <location>
        <begin position="284"/>
        <end position="331"/>
    </location>
</feature>
<dbReference type="FunFam" id="1.10.238.10:FF:000178">
    <property type="entry name" value="Calmodulin-2 A"/>
    <property type="match status" value="1"/>
</dbReference>
<sequence length="745" mass="83152">MLSTHEKKGKYTLAAAMKRKTKKRVKRNIMVAFFASVAIIACLVHTISIISNQMHNSAVNDLYSSPSRKLLQTEEDARRVLQMMTTISEEGEQKSREMDGYPPDLLDDEQRKNGGWVLYFLGMCYTFVAIALVCDEWFVPAIEIIVDRLEMSDDAAGATWMAAGGSAPELFTSLIGTMLAGSNVGFGTIVGSAVFNVLFVIGCCAIFTPGHLPLTWYPFARDCTYYIFSLIILALFYGVISPNVIQWWEALILLCLYGGYCIIMFKNQDLKAYVFAKFNNNRTAADSSSGDQAPTIAMTGDNNNNGNGNNDNGDTGDAANNSSKDSVTEQQTQLVGGGVSSMLPHQSGMHFHASLYKFLTKDSTVKEHMAVHVVAIIMGEVKETFEAIDTDGNGHIDREELKRVLLSLGEMVSEEDVSNCFNEIDTDGNGQISYEEFEKWYVASEMRITTDVRAVFQQFDDNDDGKIESEDLRHLLEAMNDDETEISDEEVKRAMAELGKKQMSDEISETEFVAWYVRSPYFARKQLQRQNTLTAVEEEEENGIDLSMPTSNLGRVMWLITAPVMFSLYYTLPDVQKQHKESYWPLTFSGSMLWLMFYSYLMVWWAQRVGAAWGVPDEVMGLTFLAAGTSVPDLLSSVIVAKMGKGDMAVSSSIGSNIFDILIGLPFPWLLYCATIGRDDGFIDVTSESLFLSVVILIVMLFIVLLVIKCNGWKLTHTLGYSMFALWVLFVIQDLVRSLCDSCNV</sequence>
<feature type="compositionally biased region" description="Low complexity" evidence="19">
    <location>
        <begin position="299"/>
        <end position="321"/>
    </location>
</feature>
<feature type="compositionally biased region" description="Polar residues" evidence="19">
    <location>
        <begin position="322"/>
        <end position="331"/>
    </location>
</feature>
<evidence type="ECO:0000256" key="6">
    <source>
        <dbReference type="ARBA" id="ARBA00022538"/>
    </source>
</evidence>
<dbReference type="GO" id="GO:0043226">
    <property type="term" value="C:organelle"/>
    <property type="evidence" value="ECO:0007669"/>
    <property type="project" value="UniProtKB-ARBA"/>
</dbReference>
<evidence type="ECO:0000256" key="3">
    <source>
        <dbReference type="ARBA" id="ARBA00005364"/>
    </source>
</evidence>
<comment type="similarity">
    <text evidence="3">Belongs to the Ca(2+):cation antiporter (CaCA) (TC 2.A.19) family. SLC24A subfamily.</text>
</comment>
<dbReference type="GO" id="GO:0015293">
    <property type="term" value="F:symporter activity"/>
    <property type="evidence" value="ECO:0007669"/>
    <property type="project" value="UniProtKB-KW"/>
</dbReference>
<feature type="transmembrane region" description="Helical" evidence="20">
    <location>
        <begin position="184"/>
        <end position="212"/>
    </location>
</feature>
<keyword evidence="18" id="KW-0739">Sodium transport</keyword>
<keyword evidence="4" id="KW-0813">Transport</keyword>
<accession>A0A7S0TFX5</accession>
<evidence type="ECO:0000256" key="7">
    <source>
        <dbReference type="ARBA" id="ARBA00022568"/>
    </source>
</evidence>
<keyword evidence="13" id="KW-0630">Potassium</keyword>
<comment type="subcellular location">
    <subcellularLocation>
        <location evidence="1">Membrane</location>
        <topology evidence="1">Multi-pass membrane protein</topology>
    </subcellularLocation>
</comment>
<keyword evidence="14 20" id="KW-1133">Transmembrane helix</keyword>
<dbReference type="GO" id="GO:0008273">
    <property type="term" value="F:calcium, potassium:sodium antiporter activity"/>
    <property type="evidence" value="ECO:0007669"/>
    <property type="project" value="TreeGrafter"/>
</dbReference>
<dbReference type="EMBL" id="HBFI01000049">
    <property type="protein sequence ID" value="CAD8731159.1"/>
    <property type="molecule type" value="Transcribed_RNA"/>
</dbReference>
<dbReference type="Pfam" id="PF13499">
    <property type="entry name" value="EF-hand_7"/>
    <property type="match status" value="2"/>
</dbReference>
<dbReference type="AlphaFoldDB" id="A0A7S0TFX5"/>
<evidence type="ECO:0000256" key="10">
    <source>
        <dbReference type="ARBA" id="ARBA00022737"/>
    </source>
</evidence>
<keyword evidence="12" id="KW-0769">Symport</keyword>
<feature type="transmembrane region" description="Helical" evidence="20">
    <location>
        <begin position="556"/>
        <end position="572"/>
    </location>
</feature>
<keyword evidence="16" id="KW-0406">Ion transport</keyword>
<keyword evidence="5" id="KW-0050">Antiport</keyword>
<evidence type="ECO:0000256" key="1">
    <source>
        <dbReference type="ARBA" id="ARBA00004141"/>
    </source>
</evidence>
<dbReference type="GO" id="GO:0006874">
    <property type="term" value="P:intracellular calcium ion homeostasis"/>
    <property type="evidence" value="ECO:0007669"/>
    <property type="project" value="TreeGrafter"/>
</dbReference>
<evidence type="ECO:0000256" key="16">
    <source>
        <dbReference type="ARBA" id="ARBA00023065"/>
    </source>
</evidence>
<feature type="transmembrane region" description="Helical" evidence="20">
    <location>
        <begin position="116"/>
        <end position="134"/>
    </location>
</feature>
<evidence type="ECO:0000256" key="9">
    <source>
        <dbReference type="ARBA" id="ARBA00022729"/>
    </source>
</evidence>
<evidence type="ECO:0000256" key="20">
    <source>
        <dbReference type="SAM" id="Phobius"/>
    </source>
</evidence>
<dbReference type="NCBIfam" id="TIGR00367">
    <property type="entry name" value="calcium/sodium antiporter"/>
    <property type="match status" value="1"/>
</dbReference>
<evidence type="ECO:0000256" key="17">
    <source>
        <dbReference type="ARBA" id="ARBA00023136"/>
    </source>
</evidence>
<dbReference type="FunFam" id="1.20.1420.30:FF:000009">
    <property type="entry name" value="sodium/potassium/calcium exchanger 5 isoform X2"/>
    <property type="match status" value="1"/>
</dbReference>
<gene>
    <name evidence="22" type="ORF">EMAR1385_LOCUS37</name>
</gene>
<feature type="transmembrane region" description="Helical" evidence="20">
    <location>
        <begin position="224"/>
        <end position="240"/>
    </location>
</feature>
<evidence type="ECO:0000256" key="18">
    <source>
        <dbReference type="ARBA" id="ARBA00023201"/>
    </source>
</evidence>
<feature type="transmembrane region" description="Helical" evidence="20">
    <location>
        <begin position="247"/>
        <end position="265"/>
    </location>
</feature>
<feature type="domain" description="EF-hand" evidence="21">
    <location>
        <begin position="376"/>
        <end position="411"/>
    </location>
</feature>
<dbReference type="GO" id="GO:0005886">
    <property type="term" value="C:plasma membrane"/>
    <property type="evidence" value="ECO:0007669"/>
    <property type="project" value="TreeGrafter"/>
</dbReference>
<dbReference type="InterPro" id="IPR011992">
    <property type="entry name" value="EF-hand-dom_pair"/>
</dbReference>
<feature type="domain" description="EF-hand" evidence="21">
    <location>
        <begin position="412"/>
        <end position="447"/>
    </location>
</feature>
<comment type="similarity">
    <text evidence="2">Belongs to the centrin family.</text>
</comment>